<dbReference type="AlphaFoldDB" id="A0A2S6GIB3"/>
<protein>
    <recommendedName>
        <fullName evidence="3">Tetratricopeptide repeat protein</fullName>
    </recommendedName>
</protein>
<dbReference type="SUPFAM" id="SSF48452">
    <property type="entry name" value="TPR-like"/>
    <property type="match status" value="1"/>
</dbReference>
<name>A0A2S6GIB3_9PSEU</name>
<comment type="caution">
    <text evidence="1">The sequence shown here is derived from an EMBL/GenBank/DDBJ whole genome shotgun (WGS) entry which is preliminary data.</text>
</comment>
<organism evidence="1 2">
    <name type="scientific">Actinokineospora auranticolor</name>
    <dbReference type="NCBI Taxonomy" id="155976"/>
    <lineage>
        <taxon>Bacteria</taxon>
        <taxon>Bacillati</taxon>
        <taxon>Actinomycetota</taxon>
        <taxon>Actinomycetes</taxon>
        <taxon>Pseudonocardiales</taxon>
        <taxon>Pseudonocardiaceae</taxon>
        <taxon>Actinokineospora</taxon>
    </lineage>
</organism>
<dbReference type="Proteomes" id="UP000239203">
    <property type="component" value="Unassembled WGS sequence"/>
</dbReference>
<evidence type="ECO:0000313" key="2">
    <source>
        <dbReference type="Proteomes" id="UP000239203"/>
    </source>
</evidence>
<proteinExistence type="predicted"/>
<sequence>MNVARSLIALGDDSDVIPHLDRARTVFAEIGDRYNQARASLELGSLRLNAGEPAEARRILSAALGVMVDLDAKYEQARIHEQLCAVATAMRTDESARRHLERAAELYESTGSPLAERIRRRLTGS</sequence>
<evidence type="ECO:0000313" key="1">
    <source>
        <dbReference type="EMBL" id="PPK64959.1"/>
    </source>
</evidence>
<keyword evidence="2" id="KW-1185">Reference proteome</keyword>
<reference evidence="1 2" key="1">
    <citation type="submission" date="2018-02" db="EMBL/GenBank/DDBJ databases">
        <title>Genomic Encyclopedia of Archaeal and Bacterial Type Strains, Phase II (KMG-II): from individual species to whole genera.</title>
        <authorList>
            <person name="Goeker M."/>
        </authorList>
    </citation>
    <scope>NUCLEOTIDE SEQUENCE [LARGE SCALE GENOMIC DNA]</scope>
    <source>
        <strain evidence="1 2">YU 961-1</strain>
    </source>
</reference>
<dbReference type="InterPro" id="IPR011990">
    <property type="entry name" value="TPR-like_helical_dom_sf"/>
</dbReference>
<evidence type="ECO:0008006" key="3">
    <source>
        <dbReference type="Google" id="ProtNLM"/>
    </source>
</evidence>
<accession>A0A2S6GIB3</accession>
<gene>
    <name evidence="1" type="ORF">CLV40_1161</name>
</gene>
<dbReference type="EMBL" id="PTIX01000016">
    <property type="protein sequence ID" value="PPK64959.1"/>
    <property type="molecule type" value="Genomic_DNA"/>
</dbReference>
<dbReference type="Gene3D" id="1.25.40.10">
    <property type="entry name" value="Tetratricopeptide repeat domain"/>
    <property type="match status" value="1"/>
</dbReference>